<reference evidence="1 2" key="1">
    <citation type="submission" date="2019-03" db="EMBL/GenBank/DDBJ databases">
        <title>Cohnella endophytica sp. nov., a novel endophytic bacterium isolated from bark of Sonneratia apetala.</title>
        <authorList>
            <person name="Tuo L."/>
        </authorList>
    </citation>
    <scope>NUCLEOTIDE SEQUENCE [LARGE SCALE GENOMIC DNA]</scope>
    <source>
        <strain evidence="1 2">CCTCC AB 208254</strain>
    </source>
</reference>
<evidence type="ECO:0000313" key="1">
    <source>
        <dbReference type="EMBL" id="TFE25782.1"/>
    </source>
</evidence>
<dbReference type="RefSeq" id="WP_135152571.1">
    <property type="nucleotide sequence ID" value="NZ_SOMN01000017.1"/>
</dbReference>
<comment type="caution">
    <text evidence="1">The sequence shown here is derived from an EMBL/GenBank/DDBJ whole genome shotgun (WGS) entry which is preliminary data.</text>
</comment>
<dbReference type="Proteomes" id="UP000297900">
    <property type="component" value="Unassembled WGS sequence"/>
</dbReference>
<dbReference type="PANTHER" id="PTHR42110:SF1">
    <property type="entry name" value="L-ASPARAGINASE, PUTATIVE (AFU_ORTHOLOGUE AFUA_3G11890)-RELATED"/>
    <property type="match status" value="1"/>
</dbReference>
<dbReference type="AlphaFoldDB" id="A0A4Y8LVE2"/>
<proteinExistence type="predicted"/>
<dbReference type="OrthoDB" id="9770793at2"/>
<dbReference type="EMBL" id="SOMN01000017">
    <property type="protein sequence ID" value="TFE25782.1"/>
    <property type="molecule type" value="Genomic_DNA"/>
</dbReference>
<dbReference type="PANTHER" id="PTHR42110">
    <property type="entry name" value="L-ASPARAGINASE, PUTATIVE (AFU_ORTHOLOGUE AFUA_3G11890)-RELATED"/>
    <property type="match status" value="1"/>
</dbReference>
<sequence>MHSILPKDVPLITMNRGGQTENVHRGRISVVSAIDGKLLHSCGDAVEPAYVRSTAKPVQAIASLLEGAAEAYGYEDRHLALLAASHRGSKKQIAALEELLSMTGLDEELLAIQPTLPVGRQVRDEYVASGGKPRKLFHTCAGKHLGVLTWSKMKGWPLEGYIRPDHPAQQEILRRIKLWAEAEGEQVTIGKDGCGFPVAAMPLWRLGLVYGRLASPEFAKDSEAAMAATKITRAMNLYPQLVEGRRRLASLLLEDPNVVAKSGAHGVFAFGLKKEQLGVSIAVTDGTEIAWPHIVKAILARIGGISEETKLKLEATFPTEFLNDAKEIAGRWDPVFKF</sequence>
<dbReference type="InterPro" id="IPR010349">
    <property type="entry name" value="Asparaginase_II"/>
</dbReference>
<evidence type="ECO:0000313" key="2">
    <source>
        <dbReference type="Proteomes" id="UP000297900"/>
    </source>
</evidence>
<gene>
    <name evidence="1" type="ORF">E2980_12750</name>
</gene>
<accession>A0A4Y8LVE2</accession>
<name>A0A4Y8LVE2_9BACL</name>
<keyword evidence="2" id="KW-1185">Reference proteome</keyword>
<organism evidence="1 2">
    <name type="scientific">Cohnella luojiensis</name>
    <dbReference type="NCBI Taxonomy" id="652876"/>
    <lineage>
        <taxon>Bacteria</taxon>
        <taxon>Bacillati</taxon>
        <taxon>Bacillota</taxon>
        <taxon>Bacilli</taxon>
        <taxon>Bacillales</taxon>
        <taxon>Paenibacillaceae</taxon>
        <taxon>Cohnella</taxon>
    </lineage>
</organism>
<protein>
    <submittedName>
        <fullName evidence="1">Asparaginase</fullName>
    </submittedName>
</protein>
<dbReference type="Pfam" id="PF06089">
    <property type="entry name" value="Asparaginase_II"/>
    <property type="match status" value="1"/>
</dbReference>